<evidence type="ECO:0000313" key="11">
    <source>
        <dbReference type="Proteomes" id="UP000827092"/>
    </source>
</evidence>
<comment type="similarity">
    <text evidence="8">Belongs to the small Tim family.</text>
</comment>
<evidence type="ECO:0000256" key="3">
    <source>
        <dbReference type="ARBA" id="ARBA00022833"/>
    </source>
</evidence>
<keyword evidence="7 8" id="KW-1015">Disulfide bond</keyword>
<comment type="subunit">
    <text evidence="8">Heterohexamer.</text>
</comment>
<comment type="domain">
    <text evidence="8">The twin CX3C motif contains 4 conserved Cys residues that form 2 disulfide bonds in the mitochondrial intermembrane space.</text>
</comment>
<keyword evidence="8" id="KW-0143">Chaperone</keyword>
<evidence type="ECO:0000256" key="1">
    <source>
        <dbReference type="ARBA" id="ARBA00022448"/>
    </source>
</evidence>
<evidence type="ECO:0000256" key="4">
    <source>
        <dbReference type="ARBA" id="ARBA00022927"/>
    </source>
</evidence>
<dbReference type="PANTHER" id="PTHR13172">
    <property type="entry name" value="MITOCHONDRIAL IMPORT INNER MEMBRANE TRANSLOCASE SUBUNIT TIM9B"/>
    <property type="match status" value="1"/>
</dbReference>
<sequence length="43" mass="5297">MMENEYHEISKMKDFLTIYNRMAEVCFQHCVENFNSRYLTSNE</sequence>
<dbReference type="Pfam" id="PF02953">
    <property type="entry name" value="zf-Tim10_DDP"/>
    <property type="match status" value="1"/>
</dbReference>
<keyword evidence="3" id="KW-0862">Zinc</keyword>
<dbReference type="Proteomes" id="UP000827092">
    <property type="component" value="Unassembled WGS sequence"/>
</dbReference>
<comment type="caution">
    <text evidence="10">The sequence shown here is derived from an EMBL/GenBank/DDBJ whole genome shotgun (WGS) entry which is preliminary data.</text>
</comment>
<keyword evidence="4 8" id="KW-0653">Protein transport</keyword>
<evidence type="ECO:0000256" key="2">
    <source>
        <dbReference type="ARBA" id="ARBA00022723"/>
    </source>
</evidence>
<evidence type="ECO:0000256" key="7">
    <source>
        <dbReference type="ARBA" id="ARBA00023157"/>
    </source>
</evidence>
<keyword evidence="8" id="KW-0999">Mitochondrion inner membrane</keyword>
<dbReference type="Gene3D" id="1.10.287.810">
    <property type="entry name" value="Mitochondrial import inner membrane translocase subunit tim13 like domains"/>
    <property type="match status" value="1"/>
</dbReference>
<feature type="non-terminal residue" evidence="10">
    <location>
        <position position="43"/>
    </location>
</feature>
<dbReference type="InterPro" id="IPR050673">
    <property type="entry name" value="Mito_inner_translocase_sub"/>
</dbReference>
<organism evidence="10 11">
    <name type="scientific">Oedothorax gibbosus</name>
    <dbReference type="NCBI Taxonomy" id="931172"/>
    <lineage>
        <taxon>Eukaryota</taxon>
        <taxon>Metazoa</taxon>
        <taxon>Ecdysozoa</taxon>
        <taxon>Arthropoda</taxon>
        <taxon>Chelicerata</taxon>
        <taxon>Arachnida</taxon>
        <taxon>Araneae</taxon>
        <taxon>Araneomorphae</taxon>
        <taxon>Entelegynae</taxon>
        <taxon>Araneoidea</taxon>
        <taxon>Linyphiidae</taxon>
        <taxon>Erigoninae</taxon>
        <taxon>Oedothorax</taxon>
    </lineage>
</organism>
<evidence type="ECO:0000256" key="8">
    <source>
        <dbReference type="RuleBase" id="RU367043"/>
    </source>
</evidence>
<dbReference type="EMBL" id="JAFNEN010000968">
    <property type="protein sequence ID" value="KAG8175661.1"/>
    <property type="molecule type" value="Genomic_DNA"/>
</dbReference>
<proteinExistence type="inferred from homology"/>
<dbReference type="AlphaFoldDB" id="A0AAV6TVI4"/>
<comment type="function">
    <text evidence="8">Mitochondrial intermembrane chaperone that participates in the import and insertion of some multi-pass transmembrane proteins into the mitochondrial inner membrane. Also required for the transfer of beta-barrel precursors from the TOM complex to the sorting and assembly machinery (SAM complex) of the outer membrane. Acts as a chaperone-like protein that protects the hydrophobic precursors from aggregation and guide them through the mitochondrial intermembrane space.</text>
</comment>
<evidence type="ECO:0000313" key="10">
    <source>
        <dbReference type="EMBL" id="KAG8175661.1"/>
    </source>
</evidence>
<dbReference type="GO" id="GO:0005743">
    <property type="term" value="C:mitochondrial inner membrane"/>
    <property type="evidence" value="ECO:0007669"/>
    <property type="project" value="UniProtKB-SubCell"/>
</dbReference>
<dbReference type="SUPFAM" id="SSF144122">
    <property type="entry name" value="Tim10-like"/>
    <property type="match status" value="1"/>
</dbReference>
<feature type="domain" description="Tim10-like" evidence="9">
    <location>
        <begin position="8"/>
        <end position="43"/>
    </location>
</feature>
<evidence type="ECO:0000256" key="5">
    <source>
        <dbReference type="ARBA" id="ARBA00023010"/>
    </source>
</evidence>
<evidence type="ECO:0000256" key="6">
    <source>
        <dbReference type="ARBA" id="ARBA00023128"/>
    </source>
</evidence>
<accession>A0AAV6TVI4</accession>
<keyword evidence="6 8" id="KW-0496">Mitochondrion</keyword>
<keyword evidence="1 8" id="KW-0813">Transport</keyword>
<keyword evidence="8" id="KW-0472">Membrane</keyword>
<comment type="subcellular location">
    <subcellularLocation>
        <location evidence="8">Mitochondrion inner membrane</location>
        <topology evidence="8">Peripheral membrane protein</topology>
        <orientation evidence="8">Intermembrane side</orientation>
    </subcellularLocation>
</comment>
<protein>
    <recommendedName>
        <fullName evidence="8">Mitochondrial import inner membrane translocase subunit</fullName>
    </recommendedName>
</protein>
<dbReference type="InterPro" id="IPR035427">
    <property type="entry name" value="Tim10-like_dom_sf"/>
</dbReference>
<dbReference type="InterPro" id="IPR004217">
    <property type="entry name" value="Tim10-like"/>
</dbReference>
<reference evidence="10 11" key="1">
    <citation type="journal article" date="2022" name="Nat. Ecol. Evol.">
        <title>A masculinizing supergene underlies an exaggerated male reproductive morph in a spider.</title>
        <authorList>
            <person name="Hendrickx F."/>
            <person name="De Corte Z."/>
            <person name="Sonet G."/>
            <person name="Van Belleghem S.M."/>
            <person name="Kostlbacher S."/>
            <person name="Vangestel C."/>
        </authorList>
    </citation>
    <scope>NUCLEOTIDE SEQUENCE [LARGE SCALE GENOMIC DNA]</scope>
    <source>
        <strain evidence="10">W744_W776</strain>
    </source>
</reference>
<name>A0AAV6TVI4_9ARAC</name>
<gene>
    <name evidence="10" type="ORF">JTE90_029119</name>
</gene>
<keyword evidence="2" id="KW-0479">Metal-binding</keyword>
<dbReference type="GO" id="GO:0046872">
    <property type="term" value="F:metal ion binding"/>
    <property type="evidence" value="ECO:0007669"/>
    <property type="project" value="UniProtKB-KW"/>
</dbReference>
<keyword evidence="5 8" id="KW-0811">Translocation</keyword>
<dbReference type="GO" id="GO:0015031">
    <property type="term" value="P:protein transport"/>
    <property type="evidence" value="ECO:0007669"/>
    <property type="project" value="UniProtKB-KW"/>
</dbReference>
<evidence type="ECO:0000259" key="9">
    <source>
        <dbReference type="Pfam" id="PF02953"/>
    </source>
</evidence>
<keyword evidence="11" id="KW-1185">Reference proteome</keyword>